<organism evidence="1 2">
    <name type="scientific">Caulobacter phage CcrSC</name>
    <dbReference type="NCBI Taxonomy" id="2283272"/>
    <lineage>
        <taxon>Viruses</taxon>
        <taxon>Duplodnaviria</taxon>
        <taxon>Heunggongvirae</taxon>
        <taxon>Uroviricota</taxon>
        <taxon>Caudoviricetes</taxon>
        <taxon>Jeanschmidtviridae</taxon>
        <taxon>Bertelyvirus</taxon>
        <taxon>Bertelyvirus SC</taxon>
    </lineage>
</organism>
<dbReference type="EMBL" id="MH588547">
    <property type="protein sequence ID" value="AXQ69939.1"/>
    <property type="molecule type" value="Genomic_DNA"/>
</dbReference>
<reference evidence="1" key="2">
    <citation type="submission" date="2021-07" db="EMBL/GenBank/DDBJ databases">
        <title>Giant CbK-like Caulobacter bacteriophages have genetically divergent genomes.</title>
        <authorList>
            <person name="Wilson K."/>
            <person name="Ely B."/>
        </authorList>
    </citation>
    <scope>NUCLEOTIDE SEQUENCE</scope>
</reference>
<name>A0A385EGM4_9CAUD</name>
<evidence type="ECO:0000313" key="1">
    <source>
        <dbReference type="EMBL" id="AXQ69939.1"/>
    </source>
</evidence>
<accession>A0A385EGM4</accession>
<reference evidence="1" key="1">
    <citation type="submission" date="2018-07" db="EMBL/GenBank/DDBJ databases">
        <authorList>
            <person name="Wilson K.M."/>
            <person name="Ely B."/>
        </authorList>
    </citation>
    <scope>NUCLEOTIDE SEQUENCE</scope>
</reference>
<proteinExistence type="predicted"/>
<keyword evidence="2" id="KW-1185">Reference proteome</keyword>
<sequence length="62" mass="7023">MLPQLVTVFYHLDGAVTRHLDVDEAVALRADETGKAEFEGQTYNADVYWDTYGRVDIYLKAA</sequence>
<gene>
    <name evidence="1" type="ORF">CcrSC_gp357</name>
</gene>
<protein>
    <submittedName>
        <fullName evidence="1">Uncharacterized protein</fullName>
    </submittedName>
</protein>
<dbReference type="Proteomes" id="UP000259683">
    <property type="component" value="Segment"/>
</dbReference>
<evidence type="ECO:0000313" key="2">
    <source>
        <dbReference type="Proteomes" id="UP000259683"/>
    </source>
</evidence>